<accession>A0AAD7YU93</accession>
<keyword evidence="3" id="KW-1185">Reference proteome</keyword>
<reference evidence="2" key="1">
    <citation type="submission" date="2023-03" db="EMBL/GenBank/DDBJ databases">
        <title>Chromosome-level genomes of two armyworms, Mythimna separata and Mythimna loreyi, provide insights into the biosynthesis and reception of sex pheromones.</title>
        <authorList>
            <person name="Zhao H."/>
        </authorList>
    </citation>
    <scope>NUCLEOTIDE SEQUENCE</scope>
    <source>
        <strain evidence="2">BeijingLab</strain>
        <tissue evidence="2">Pupa</tissue>
    </source>
</reference>
<evidence type="ECO:0000256" key="1">
    <source>
        <dbReference type="SAM" id="MobiDB-lite"/>
    </source>
</evidence>
<sequence>MAQRIFAGMLNETLTILTVRYCQTNTTETTNRLLLNDILNILLCVAQLLPSICANGSDLAGLDVKHQTRDVRDVHAKCNELFKCFVFRGADLHFIHQEFKERDPPTIPRECPYPWFTFVNPKLFDKLDDPSVRSTHDLCNKTALGLELIVLLAQPQPNWALIVKVLMMRDCHLSRLLLIRAIRHMCPDNLKWPADGLWYSVHDRHIKCTGFLCTADGFCRFKGDVHPGEELARAAGALTYILATIGSKAELKSTLCYALEISGRDWAACLDKRQVWCDRRPPWLAGILAIVGSILQFIPPILVNAVQSGASMYQTMALCLSCISRSLDCIPRSFVNACSIIEGTLPSHINPVGGSVLLQMLVTITYEEIQKWADEEVEKEKEVAAAANGDVHTMSARSNRPRPKHVRISGLGQTTNSSLSFDGSHSSASSIALAVAEALCSIDEDDKHTRDIQLLIERAKRKVVLSEQFGLEDFPEFAELFEEGDVPGSNAERASDAASLTSQILMTSPGRDSLRVIYEHLALHSEWIYKELGIQDTCDVGISLNKAPLLYTMFHIGKQPFDQFLRGEWPIPWSKLVSVAKAWSGLEGVRVHINRRTDVRSMKTQGKSNKQLMQLCAMFKSNSEGLL</sequence>
<dbReference type="PANTHER" id="PTHR33960:SF1">
    <property type="entry name" value="SIMILAR TO KIAA0825 PROTEIN"/>
    <property type="match status" value="1"/>
</dbReference>
<protein>
    <submittedName>
        <fullName evidence="2">Uncharacterized protein</fullName>
    </submittedName>
</protein>
<dbReference type="Proteomes" id="UP001231518">
    <property type="component" value="Chromosome 11"/>
</dbReference>
<dbReference type="AlphaFoldDB" id="A0AAD7YU93"/>
<proteinExistence type="predicted"/>
<name>A0AAD7YU93_MYTSE</name>
<comment type="caution">
    <text evidence="2">The sequence shown here is derived from an EMBL/GenBank/DDBJ whole genome shotgun (WGS) entry which is preliminary data.</text>
</comment>
<gene>
    <name evidence="2" type="ORF">PYW07_001827</name>
</gene>
<dbReference type="InterPro" id="IPR027993">
    <property type="entry name" value="DUF4495"/>
</dbReference>
<evidence type="ECO:0000313" key="2">
    <source>
        <dbReference type="EMBL" id="KAJ8727708.1"/>
    </source>
</evidence>
<dbReference type="Pfam" id="PF14906">
    <property type="entry name" value="DUF4495"/>
    <property type="match status" value="1"/>
</dbReference>
<dbReference type="EMBL" id="JARGEI010000008">
    <property type="protein sequence ID" value="KAJ8727708.1"/>
    <property type="molecule type" value="Genomic_DNA"/>
</dbReference>
<feature type="region of interest" description="Disordered" evidence="1">
    <location>
        <begin position="388"/>
        <end position="409"/>
    </location>
</feature>
<evidence type="ECO:0000313" key="3">
    <source>
        <dbReference type="Proteomes" id="UP001231518"/>
    </source>
</evidence>
<dbReference type="PANTHER" id="PTHR33960">
    <property type="entry name" value="SIMILAR TO KIAA0825 PROTEIN"/>
    <property type="match status" value="1"/>
</dbReference>
<organism evidence="2 3">
    <name type="scientific">Mythimna separata</name>
    <name type="common">Oriental armyworm</name>
    <name type="synonym">Pseudaletia separata</name>
    <dbReference type="NCBI Taxonomy" id="271217"/>
    <lineage>
        <taxon>Eukaryota</taxon>
        <taxon>Metazoa</taxon>
        <taxon>Ecdysozoa</taxon>
        <taxon>Arthropoda</taxon>
        <taxon>Hexapoda</taxon>
        <taxon>Insecta</taxon>
        <taxon>Pterygota</taxon>
        <taxon>Neoptera</taxon>
        <taxon>Endopterygota</taxon>
        <taxon>Lepidoptera</taxon>
        <taxon>Glossata</taxon>
        <taxon>Ditrysia</taxon>
        <taxon>Noctuoidea</taxon>
        <taxon>Noctuidae</taxon>
        <taxon>Noctuinae</taxon>
        <taxon>Hadenini</taxon>
        <taxon>Mythimna</taxon>
    </lineage>
</organism>